<feature type="binding site" evidence="4">
    <location>
        <position position="66"/>
    </location>
    <ligand>
        <name>substrate</name>
    </ligand>
</feature>
<dbReference type="EC" id="6.3.3.2" evidence="5"/>
<keyword evidence="2 4" id="KW-0547">Nucleotide-binding</keyword>
<dbReference type="SUPFAM" id="SSF100950">
    <property type="entry name" value="NagB/RpiA/CoA transferase-like"/>
    <property type="match status" value="1"/>
</dbReference>
<comment type="cofactor">
    <cofactor evidence="5">
        <name>Mg(2+)</name>
        <dbReference type="ChEBI" id="CHEBI:18420"/>
    </cofactor>
</comment>
<dbReference type="Pfam" id="PF01812">
    <property type="entry name" value="5-FTHF_cyc-lig"/>
    <property type="match status" value="1"/>
</dbReference>
<comment type="catalytic activity">
    <reaction evidence="5">
        <text>(6S)-5-formyl-5,6,7,8-tetrahydrofolate + ATP = (6R)-5,10-methenyltetrahydrofolate + ADP + phosphate</text>
        <dbReference type="Rhea" id="RHEA:10488"/>
        <dbReference type="ChEBI" id="CHEBI:30616"/>
        <dbReference type="ChEBI" id="CHEBI:43474"/>
        <dbReference type="ChEBI" id="CHEBI:57455"/>
        <dbReference type="ChEBI" id="CHEBI:57457"/>
        <dbReference type="ChEBI" id="CHEBI:456216"/>
        <dbReference type="EC" id="6.3.3.2"/>
    </reaction>
</comment>
<gene>
    <name evidence="6" type="ORF">CFF01_03980</name>
</gene>
<dbReference type="PANTHER" id="PTHR23407:SF1">
    <property type="entry name" value="5-FORMYLTETRAHYDROFOLATE CYCLO-LIGASE"/>
    <property type="match status" value="1"/>
</dbReference>
<dbReference type="AlphaFoldDB" id="A0AAC9XMG3"/>
<keyword evidence="3 4" id="KW-0067">ATP-binding</keyword>
<dbReference type="GO" id="GO:0009396">
    <property type="term" value="P:folic acid-containing compound biosynthetic process"/>
    <property type="evidence" value="ECO:0007669"/>
    <property type="project" value="TreeGrafter"/>
</dbReference>
<keyword evidence="5" id="KW-0460">Magnesium</keyword>
<dbReference type="PIRSF" id="PIRSF006806">
    <property type="entry name" value="FTHF_cligase"/>
    <property type="match status" value="1"/>
</dbReference>
<dbReference type="NCBIfam" id="TIGR02727">
    <property type="entry name" value="MTHFS_bact"/>
    <property type="match status" value="1"/>
</dbReference>
<comment type="similarity">
    <text evidence="1 5">Belongs to the 5-formyltetrahydrofolate cyclo-ligase family.</text>
</comment>
<dbReference type="PANTHER" id="PTHR23407">
    <property type="entry name" value="ATPASE INHIBITOR/5-FORMYLTETRAHYDROFOLATE CYCLO-LIGASE"/>
    <property type="match status" value="1"/>
</dbReference>
<evidence type="ECO:0000256" key="2">
    <source>
        <dbReference type="ARBA" id="ARBA00022741"/>
    </source>
</evidence>
<dbReference type="GO" id="GO:0005524">
    <property type="term" value="F:ATP binding"/>
    <property type="evidence" value="ECO:0007669"/>
    <property type="project" value="UniProtKB-KW"/>
</dbReference>
<evidence type="ECO:0000313" key="7">
    <source>
        <dbReference type="Proteomes" id="UP000198233"/>
    </source>
</evidence>
<protein>
    <recommendedName>
        <fullName evidence="5">5-formyltetrahydrofolate cyclo-ligase</fullName>
        <ecNumber evidence="5">6.3.3.2</ecNumber>
    </recommendedName>
</protein>
<dbReference type="RefSeq" id="WP_088903945.1">
    <property type="nucleotide sequence ID" value="NZ_CP022272.1"/>
</dbReference>
<dbReference type="Gene3D" id="3.40.50.10420">
    <property type="entry name" value="NagB/RpiA/CoA transferase-like"/>
    <property type="match status" value="1"/>
</dbReference>
<dbReference type="EMBL" id="CP022272">
    <property type="protein sequence ID" value="ASJ95815.1"/>
    <property type="molecule type" value="Genomic_DNA"/>
</dbReference>
<feature type="binding site" evidence="4">
    <location>
        <begin position="146"/>
        <end position="154"/>
    </location>
    <ligand>
        <name>ATP</name>
        <dbReference type="ChEBI" id="CHEBI:30616"/>
    </ligand>
</feature>
<dbReference type="GO" id="GO:0030272">
    <property type="term" value="F:5-formyltetrahydrofolate cyclo-ligase activity"/>
    <property type="evidence" value="ECO:0007669"/>
    <property type="project" value="UniProtKB-EC"/>
</dbReference>
<sequence length="215" mass="24561">MKPAFTPSAAKQIDRQAIRNKVRSARRAIPTDAQKRFAHEAAARLMEIIRQRQAKHVALYLTSDGELDTQPLIETLWQQGVTVYLPRLHPFSKGNLLFFRYLPTSHLLQNCLKIWEPKLDITEMILPQDLDVIITPLVAFDEQGNRMGMGGGYYDRCLSDWQLTGKPYPIGYAHDCQRVESLPTEHWDIPLPLIVTPSNILFVPEESLTANTNVR</sequence>
<evidence type="ECO:0000256" key="4">
    <source>
        <dbReference type="PIRSR" id="PIRSR006806-1"/>
    </source>
</evidence>
<keyword evidence="5" id="KW-0479">Metal-binding</keyword>
<evidence type="ECO:0000313" key="6">
    <source>
        <dbReference type="EMBL" id="ASJ95815.1"/>
    </source>
</evidence>
<evidence type="ECO:0000256" key="5">
    <source>
        <dbReference type="RuleBase" id="RU361279"/>
    </source>
</evidence>
<dbReference type="GO" id="GO:0046872">
    <property type="term" value="F:metal ion binding"/>
    <property type="evidence" value="ECO:0007669"/>
    <property type="project" value="UniProtKB-KW"/>
</dbReference>
<evidence type="ECO:0000256" key="3">
    <source>
        <dbReference type="ARBA" id="ARBA00022840"/>
    </source>
</evidence>
<dbReference type="InterPro" id="IPR002698">
    <property type="entry name" value="FTHF_cligase"/>
</dbReference>
<reference evidence="6 7" key="1">
    <citation type="submission" date="2017-06" db="EMBL/GenBank/DDBJ databases">
        <title>Complete genome sequence of Shewanella marisflavi EP1 associated with anaerobic 2,4-dinitrotoluene reduction and salt tolerance.</title>
        <authorList>
            <person name="Huang J."/>
        </authorList>
    </citation>
    <scope>NUCLEOTIDE SEQUENCE [LARGE SCALE GENOMIC DNA]</scope>
    <source>
        <strain evidence="6 7">EP1</strain>
    </source>
</reference>
<dbReference type="Proteomes" id="UP000198233">
    <property type="component" value="Chromosome"/>
</dbReference>
<feature type="binding site" evidence="4">
    <location>
        <begin position="15"/>
        <end position="19"/>
    </location>
    <ligand>
        <name>ATP</name>
        <dbReference type="ChEBI" id="CHEBI:30616"/>
    </ligand>
</feature>
<dbReference type="GO" id="GO:0035999">
    <property type="term" value="P:tetrahydrofolate interconversion"/>
    <property type="evidence" value="ECO:0007669"/>
    <property type="project" value="TreeGrafter"/>
</dbReference>
<accession>A0AAC9XMG3</accession>
<name>A0AAC9XMG3_9GAMM</name>
<dbReference type="InterPro" id="IPR037171">
    <property type="entry name" value="NagB/RpiA_transferase-like"/>
</dbReference>
<organism evidence="6 7">
    <name type="scientific">Shewanella marisflavi</name>
    <dbReference type="NCBI Taxonomy" id="260364"/>
    <lineage>
        <taxon>Bacteria</taxon>
        <taxon>Pseudomonadati</taxon>
        <taxon>Pseudomonadota</taxon>
        <taxon>Gammaproteobacteria</taxon>
        <taxon>Alteromonadales</taxon>
        <taxon>Shewanellaceae</taxon>
        <taxon>Shewanella</taxon>
    </lineage>
</organism>
<dbReference type="KEGG" id="smav:CFF01_03980"/>
<evidence type="ECO:0000256" key="1">
    <source>
        <dbReference type="ARBA" id="ARBA00010638"/>
    </source>
</evidence>
<feature type="binding site" evidence="4">
    <location>
        <position position="61"/>
    </location>
    <ligand>
        <name>substrate</name>
    </ligand>
</feature>
<dbReference type="InterPro" id="IPR024185">
    <property type="entry name" value="FTHF_cligase-like_sf"/>
</dbReference>
<proteinExistence type="inferred from homology"/>